<dbReference type="AlphaFoldDB" id="L0KBF2"/>
<evidence type="ECO:0000259" key="22">
    <source>
        <dbReference type="Pfam" id="PF02875"/>
    </source>
</evidence>
<dbReference type="GO" id="GO:0008360">
    <property type="term" value="P:regulation of cell shape"/>
    <property type="evidence" value="ECO:0007669"/>
    <property type="project" value="UniProtKB-KW"/>
</dbReference>
<evidence type="ECO:0000256" key="7">
    <source>
        <dbReference type="ARBA" id="ARBA00022840"/>
    </source>
</evidence>
<dbReference type="HAMAP" id="MF_00208">
    <property type="entry name" value="MurE"/>
    <property type="match status" value="1"/>
</dbReference>
<dbReference type="Gene3D" id="3.40.1190.10">
    <property type="entry name" value="Mur-like, catalytic domain"/>
    <property type="match status" value="1"/>
</dbReference>
<evidence type="ECO:0000256" key="2">
    <source>
        <dbReference type="ARBA" id="ARBA00005898"/>
    </source>
</evidence>
<dbReference type="GO" id="GO:0005524">
    <property type="term" value="F:ATP binding"/>
    <property type="evidence" value="ECO:0007669"/>
    <property type="project" value="UniProtKB-UniRule"/>
</dbReference>
<dbReference type="KEGG" id="hhl:Halha_1773"/>
<dbReference type="GO" id="GO:0005737">
    <property type="term" value="C:cytoplasm"/>
    <property type="evidence" value="ECO:0007669"/>
    <property type="project" value="UniProtKB-SubCell"/>
</dbReference>
<gene>
    <name evidence="19" type="primary">murE</name>
    <name evidence="24" type="ordered locus">Halha_1773</name>
</gene>
<dbReference type="GO" id="GO:0071555">
    <property type="term" value="P:cell wall organization"/>
    <property type="evidence" value="ECO:0007669"/>
    <property type="project" value="UniProtKB-KW"/>
</dbReference>
<dbReference type="SUPFAM" id="SSF53623">
    <property type="entry name" value="MurD-like peptide ligases, catalytic domain"/>
    <property type="match status" value="1"/>
</dbReference>
<dbReference type="PROSITE" id="PS01011">
    <property type="entry name" value="FOLYLPOLYGLU_SYNT_1"/>
    <property type="match status" value="1"/>
</dbReference>
<dbReference type="SUPFAM" id="SSF63418">
    <property type="entry name" value="MurE/MurF N-terminal domain"/>
    <property type="match status" value="1"/>
</dbReference>
<comment type="cofactor">
    <cofactor evidence="19">
        <name>Mg(2+)</name>
        <dbReference type="ChEBI" id="CHEBI:18420"/>
    </cofactor>
</comment>
<evidence type="ECO:0000256" key="9">
    <source>
        <dbReference type="ARBA" id="ARBA00022984"/>
    </source>
</evidence>
<evidence type="ECO:0000256" key="20">
    <source>
        <dbReference type="RuleBase" id="RU004135"/>
    </source>
</evidence>
<dbReference type="GO" id="GO:0000287">
    <property type="term" value="F:magnesium ion binding"/>
    <property type="evidence" value="ECO:0007669"/>
    <property type="project" value="UniProtKB-UniRule"/>
</dbReference>
<evidence type="ECO:0000256" key="10">
    <source>
        <dbReference type="ARBA" id="ARBA00023306"/>
    </source>
</evidence>
<dbReference type="InterPro" id="IPR036615">
    <property type="entry name" value="Mur_ligase_C_dom_sf"/>
</dbReference>
<dbReference type="OrthoDB" id="9800958at2"/>
<evidence type="ECO:0000256" key="3">
    <source>
        <dbReference type="ARBA" id="ARBA00022490"/>
    </source>
</evidence>
<dbReference type="eggNOG" id="COG0769">
    <property type="taxonomic scope" value="Bacteria"/>
</dbReference>
<dbReference type="InterPro" id="IPR018109">
    <property type="entry name" value="Folylpolyglutamate_synth_CS"/>
</dbReference>
<reference evidence="25" key="1">
    <citation type="submission" date="2012-02" db="EMBL/GenBank/DDBJ databases">
        <title>The complete genome of Halobacteroides halobius DSM 5150.</title>
        <authorList>
            <person name="Lucas S."/>
            <person name="Copeland A."/>
            <person name="Lapidus A."/>
            <person name="Glavina del Rio T."/>
            <person name="Dalin E."/>
            <person name="Tice H."/>
            <person name="Bruce D."/>
            <person name="Goodwin L."/>
            <person name="Pitluck S."/>
            <person name="Peters L."/>
            <person name="Mikhailova N."/>
            <person name="Gu W."/>
            <person name="Kyrpides N."/>
            <person name="Mavromatis K."/>
            <person name="Ivanova N."/>
            <person name="Brettin T."/>
            <person name="Detter J.C."/>
            <person name="Han C."/>
            <person name="Larimer F."/>
            <person name="Land M."/>
            <person name="Hauser L."/>
            <person name="Markowitz V."/>
            <person name="Cheng J.-F."/>
            <person name="Hugenholtz P."/>
            <person name="Woyke T."/>
            <person name="Wu D."/>
            <person name="Tindall B."/>
            <person name="Pomrenke H."/>
            <person name="Brambilla E."/>
            <person name="Klenk H.-P."/>
            <person name="Eisen J.A."/>
        </authorList>
    </citation>
    <scope>NUCLEOTIDE SEQUENCE [LARGE SCALE GENOMIC DNA]</scope>
    <source>
        <strain evidence="25">ATCC 35273 / DSM 5150 / MD-1</strain>
    </source>
</reference>
<dbReference type="InterPro" id="IPR013221">
    <property type="entry name" value="Mur_ligase_cen"/>
</dbReference>
<dbReference type="HOGENOM" id="CLU_022291_4_1_9"/>
<feature type="binding site" evidence="19">
    <location>
        <position position="457"/>
    </location>
    <ligand>
        <name>meso-2,6-diaminopimelate</name>
        <dbReference type="ChEBI" id="CHEBI:57791"/>
    </ligand>
</feature>
<comment type="PTM">
    <text evidence="19">Carboxylation is probably crucial for Mg(2+) binding and, consequently, for the gamma-phosphate positioning of ATP.</text>
</comment>
<feature type="domain" description="Mur ligase C-terminal" evidence="22">
    <location>
        <begin position="328"/>
        <end position="459"/>
    </location>
</feature>
<evidence type="ECO:0000256" key="16">
    <source>
        <dbReference type="ARBA" id="ARBA00075482"/>
    </source>
</evidence>
<dbReference type="PANTHER" id="PTHR23135:SF4">
    <property type="entry name" value="UDP-N-ACETYLMURAMOYL-L-ALANYL-D-GLUTAMATE--2,6-DIAMINOPIMELATE LIGASE MURE HOMOLOG, CHLOROPLASTIC"/>
    <property type="match status" value="1"/>
</dbReference>
<feature type="domain" description="Mur ligase central" evidence="23">
    <location>
        <begin position="108"/>
        <end position="305"/>
    </location>
</feature>
<dbReference type="Proteomes" id="UP000010880">
    <property type="component" value="Chromosome"/>
</dbReference>
<keyword evidence="6 19" id="KW-0547">Nucleotide-binding</keyword>
<feature type="binding site" evidence="19">
    <location>
        <position position="377"/>
    </location>
    <ligand>
        <name>meso-2,6-diaminopimelate</name>
        <dbReference type="ChEBI" id="CHEBI:57791"/>
    </ligand>
</feature>
<feature type="binding site" evidence="19">
    <location>
        <begin position="401"/>
        <end position="404"/>
    </location>
    <ligand>
        <name>meso-2,6-diaminopimelate</name>
        <dbReference type="ChEBI" id="CHEBI:57791"/>
    </ligand>
</feature>
<dbReference type="Pfam" id="PF02875">
    <property type="entry name" value="Mur_ligase_C"/>
    <property type="match status" value="1"/>
</dbReference>
<dbReference type="FunFam" id="3.90.190.20:FF:000006">
    <property type="entry name" value="UDP-N-acetylmuramoyl-L-alanyl-D-glutamate--2,6-diaminopimelate ligase"/>
    <property type="match status" value="1"/>
</dbReference>
<dbReference type="PATRIC" id="fig|748449.3.peg.1725"/>
<name>L0KBF2_HALHC</name>
<keyword evidence="19" id="KW-0460">Magnesium</keyword>
<comment type="function">
    <text evidence="13 19">Catalyzes the addition of meso-diaminopimelic acid to the nucleotide precursor UDP-N-acetylmuramoyl-L-alanyl-D-glutamate (UMAG) in the biosynthesis of bacterial cell-wall peptidoglycan.</text>
</comment>
<evidence type="ECO:0000256" key="6">
    <source>
        <dbReference type="ARBA" id="ARBA00022741"/>
    </source>
</evidence>
<comment type="catalytic activity">
    <reaction evidence="12 19">
        <text>UDP-N-acetyl-alpha-D-muramoyl-L-alanyl-D-glutamate + meso-2,6-diaminopimelate + ATP = UDP-N-acetyl-alpha-D-muramoyl-L-alanyl-gamma-D-glutamyl-meso-2,6-diaminopimelate + ADP + phosphate + H(+)</text>
        <dbReference type="Rhea" id="RHEA:23676"/>
        <dbReference type="ChEBI" id="CHEBI:15378"/>
        <dbReference type="ChEBI" id="CHEBI:30616"/>
        <dbReference type="ChEBI" id="CHEBI:43474"/>
        <dbReference type="ChEBI" id="CHEBI:57791"/>
        <dbReference type="ChEBI" id="CHEBI:83900"/>
        <dbReference type="ChEBI" id="CHEBI:83905"/>
        <dbReference type="ChEBI" id="CHEBI:456216"/>
        <dbReference type="EC" id="6.3.2.13"/>
    </reaction>
</comment>
<dbReference type="EMBL" id="CP003359">
    <property type="protein sequence ID" value="AGB41709.1"/>
    <property type="molecule type" value="Genomic_DNA"/>
</dbReference>
<dbReference type="GO" id="GO:0051301">
    <property type="term" value="P:cell division"/>
    <property type="evidence" value="ECO:0007669"/>
    <property type="project" value="UniProtKB-KW"/>
</dbReference>
<sequence>MINLKELVEVLEVEDTVGNLDIDITGIAYDSRKIRPGELFVAITGFEVDGHDFINGAIANGAQAVLVEKDIANKDVTTIKVSNTRKALARASAKFYDYPADDLTIIGVTGTNGKTTTTYLIESVLDNLGLKTGLIGTIKNKVGTSIQGASRTTPESLDIQRFFAQMREEGVTHAVMEVSSHALELGRVLEIDFDRQVFTNLSQDHLDFHQSLEDYLNAKLKLFTMNDKPAIINFDDQQADKIKEQARGEIISYGLEDEVDFKARDIKIDVKGVNYQLITKQNKLPVKLKLSGKFNVYNSLAAIATVASLGFDLTEIKEGIEDICGVPGRFQLIDQGQDFGVIVDYAHTPDGMENVLKTANEFTTGRVIVVFGCGGDRDRKKRPIMGRLGVTLADFAIVTSDNPRSEDPMDIIADIMPGINELEKKSGEDYIVIENRGEAINKAVEMANADDIILIIGKGHETYQDLGDKVIDFDDSEVAREALEYRSEE</sequence>
<dbReference type="GO" id="GO:0004326">
    <property type="term" value="F:tetrahydrofolylpolyglutamate synthase activity"/>
    <property type="evidence" value="ECO:0007669"/>
    <property type="project" value="InterPro"/>
</dbReference>
<evidence type="ECO:0000256" key="17">
    <source>
        <dbReference type="ARBA" id="ARBA00076158"/>
    </source>
</evidence>
<evidence type="ECO:0000256" key="11">
    <source>
        <dbReference type="ARBA" id="ARBA00023316"/>
    </source>
</evidence>
<evidence type="ECO:0000256" key="1">
    <source>
        <dbReference type="ARBA" id="ARBA00004752"/>
    </source>
</evidence>
<feature type="binding site" evidence="19">
    <location>
        <begin position="110"/>
        <end position="116"/>
    </location>
    <ligand>
        <name>ATP</name>
        <dbReference type="ChEBI" id="CHEBI:30616"/>
    </ligand>
</feature>
<feature type="binding site" evidence="19">
    <location>
        <begin position="152"/>
        <end position="153"/>
    </location>
    <ligand>
        <name>UDP-N-acetyl-alpha-D-muramoyl-L-alanyl-D-glutamate</name>
        <dbReference type="ChEBI" id="CHEBI:83900"/>
    </ligand>
</feature>
<evidence type="ECO:0000313" key="25">
    <source>
        <dbReference type="Proteomes" id="UP000010880"/>
    </source>
</evidence>
<dbReference type="GO" id="GO:0009252">
    <property type="term" value="P:peptidoglycan biosynthetic process"/>
    <property type="evidence" value="ECO:0007669"/>
    <property type="project" value="UniProtKB-UniRule"/>
</dbReference>
<dbReference type="UniPathway" id="UPA00219"/>
<dbReference type="InterPro" id="IPR000713">
    <property type="entry name" value="Mur_ligase_N"/>
</dbReference>
<dbReference type="NCBIfam" id="NF001126">
    <property type="entry name" value="PRK00139.1-4"/>
    <property type="match status" value="1"/>
</dbReference>
<comment type="similarity">
    <text evidence="2 19">Belongs to the MurCDEF family. MurE subfamily.</text>
</comment>
<feature type="short sequence motif" description="Meso-diaminopimelate recognition motif" evidence="19">
    <location>
        <begin position="401"/>
        <end position="404"/>
    </location>
</feature>
<dbReference type="Pfam" id="PF08245">
    <property type="entry name" value="Mur_ligase_M"/>
    <property type="match status" value="1"/>
</dbReference>
<comment type="pathway">
    <text evidence="1 19 20">Cell wall biogenesis; peptidoglycan biosynthesis.</text>
</comment>
<feature type="domain" description="Mur ligase N-terminal catalytic" evidence="21">
    <location>
        <begin position="24"/>
        <end position="96"/>
    </location>
</feature>
<keyword evidence="5 19" id="KW-0132">Cell division</keyword>
<evidence type="ECO:0000256" key="5">
    <source>
        <dbReference type="ARBA" id="ARBA00022618"/>
    </source>
</evidence>
<dbReference type="SUPFAM" id="SSF53244">
    <property type="entry name" value="MurD-like peptide ligases, peptide-binding domain"/>
    <property type="match status" value="1"/>
</dbReference>
<evidence type="ECO:0000256" key="14">
    <source>
        <dbReference type="ARBA" id="ARBA00066633"/>
    </source>
</evidence>
<dbReference type="STRING" id="748449.Halha_1773"/>
<keyword evidence="7 19" id="KW-0067">ATP-binding</keyword>
<dbReference type="Pfam" id="PF01225">
    <property type="entry name" value="Mur_ligase"/>
    <property type="match status" value="1"/>
</dbReference>
<feature type="binding site" evidence="19">
    <location>
        <position position="179"/>
    </location>
    <ligand>
        <name>UDP-N-acetyl-alpha-D-muramoyl-L-alanyl-D-glutamate</name>
        <dbReference type="ChEBI" id="CHEBI:83900"/>
    </ligand>
</feature>
<organism evidence="24 25">
    <name type="scientific">Halobacteroides halobius (strain ATCC 35273 / DSM 5150 / MD-1)</name>
    <dbReference type="NCBI Taxonomy" id="748449"/>
    <lineage>
        <taxon>Bacteria</taxon>
        <taxon>Bacillati</taxon>
        <taxon>Bacillota</taxon>
        <taxon>Clostridia</taxon>
        <taxon>Halanaerobiales</taxon>
        <taxon>Halobacteroidaceae</taxon>
        <taxon>Halobacteroides</taxon>
    </lineage>
</organism>
<feature type="binding site" evidence="19">
    <location>
        <position position="461"/>
    </location>
    <ligand>
        <name>meso-2,6-diaminopimelate</name>
        <dbReference type="ChEBI" id="CHEBI:57791"/>
    </ligand>
</feature>
<feature type="binding site" evidence="19">
    <location>
        <position position="187"/>
    </location>
    <ligand>
        <name>UDP-N-acetyl-alpha-D-muramoyl-L-alanyl-D-glutamate</name>
        <dbReference type="ChEBI" id="CHEBI:83900"/>
    </ligand>
</feature>
<evidence type="ECO:0000256" key="8">
    <source>
        <dbReference type="ARBA" id="ARBA00022960"/>
    </source>
</evidence>
<dbReference type="GO" id="GO:0008765">
    <property type="term" value="F:UDP-N-acetylmuramoylalanyl-D-glutamate-2,6-diaminopimelate ligase activity"/>
    <property type="evidence" value="ECO:0007669"/>
    <property type="project" value="UniProtKB-UniRule"/>
</dbReference>
<dbReference type="PANTHER" id="PTHR23135">
    <property type="entry name" value="MUR LIGASE FAMILY MEMBER"/>
    <property type="match status" value="1"/>
</dbReference>
<keyword evidence="25" id="KW-1185">Reference proteome</keyword>
<keyword evidence="10 19" id="KW-0131">Cell cycle</keyword>
<evidence type="ECO:0000259" key="21">
    <source>
        <dbReference type="Pfam" id="PF01225"/>
    </source>
</evidence>
<dbReference type="NCBIfam" id="TIGR01085">
    <property type="entry name" value="murE"/>
    <property type="match status" value="1"/>
</dbReference>
<evidence type="ECO:0000256" key="13">
    <source>
        <dbReference type="ARBA" id="ARBA00056782"/>
    </source>
</evidence>
<evidence type="ECO:0000256" key="4">
    <source>
        <dbReference type="ARBA" id="ARBA00022598"/>
    </source>
</evidence>
<feature type="modified residue" description="N6-carboxylysine" evidence="19">
    <location>
        <position position="219"/>
    </location>
</feature>
<evidence type="ECO:0000256" key="15">
    <source>
        <dbReference type="ARBA" id="ARBA00072883"/>
    </source>
</evidence>
<feature type="binding site" evidence="19">
    <location>
        <position position="31"/>
    </location>
    <ligand>
        <name>UDP-N-acetyl-alpha-D-muramoyl-L-alanyl-D-glutamate</name>
        <dbReference type="ChEBI" id="CHEBI:83900"/>
    </ligand>
</feature>
<keyword evidence="4 19" id="KW-0436">Ligase</keyword>
<evidence type="ECO:0000259" key="23">
    <source>
        <dbReference type="Pfam" id="PF08245"/>
    </source>
</evidence>
<keyword evidence="3 19" id="KW-0963">Cytoplasm</keyword>
<protein>
    <recommendedName>
        <fullName evidence="15 19">UDP-N-acetylmuramoyl-L-alanyl-D-glutamate--2,6-diaminopimelate ligase</fullName>
        <ecNumber evidence="14 19">6.3.2.13</ecNumber>
    </recommendedName>
    <alternativeName>
        <fullName evidence="16 19">Meso-A2pm-adding enzyme</fullName>
    </alternativeName>
    <alternativeName>
        <fullName evidence="17 19">Meso-diaminopimelate-adding enzyme</fullName>
    </alternativeName>
    <alternativeName>
        <fullName evidence="18 19">UDP-MurNAc-L-Ala-D-Glu:meso-diaminopimelate ligase</fullName>
    </alternativeName>
    <alternativeName>
        <fullName evidence="19">UDP-MurNAc-tripeptide synthetase</fullName>
    </alternativeName>
    <alternativeName>
        <fullName evidence="19">UDP-N-acetylmuramyl-tripeptide synthetase</fullName>
    </alternativeName>
</protein>
<dbReference type="InterPro" id="IPR035911">
    <property type="entry name" value="MurE/MurF_N"/>
</dbReference>
<comment type="caution">
    <text evidence="19">Lacks conserved residue(s) required for the propagation of feature annotation.</text>
</comment>
<comment type="subcellular location">
    <subcellularLocation>
        <location evidence="19 20">Cytoplasm</location>
    </subcellularLocation>
</comment>
<evidence type="ECO:0000256" key="12">
    <source>
        <dbReference type="ARBA" id="ARBA00050251"/>
    </source>
</evidence>
<keyword evidence="8 19" id="KW-0133">Cell shape</keyword>
<evidence type="ECO:0000256" key="18">
    <source>
        <dbReference type="ARBA" id="ARBA00081560"/>
    </source>
</evidence>
<dbReference type="InterPro" id="IPR036565">
    <property type="entry name" value="Mur-like_cat_sf"/>
</dbReference>
<dbReference type="RefSeq" id="WP_015327425.1">
    <property type="nucleotide sequence ID" value="NC_019978.1"/>
</dbReference>
<dbReference type="EC" id="6.3.2.13" evidence="14 19"/>
<proteinExistence type="inferred from homology"/>
<dbReference type="InterPro" id="IPR005761">
    <property type="entry name" value="UDP-N-AcMur-Glu-dNH2Pim_ligase"/>
</dbReference>
<dbReference type="Gene3D" id="3.40.1390.10">
    <property type="entry name" value="MurE/MurF, N-terminal domain"/>
    <property type="match status" value="1"/>
</dbReference>
<dbReference type="Gene3D" id="3.90.190.20">
    <property type="entry name" value="Mur ligase, C-terminal domain"/>
    <property type="match status" value="1"/>
</dbReference>
<accession>L0KBF2</accession>
<keyword evidence="9 19" id="KW-0573">Peptidoglycan synthesis</keyword>
<evidence type="ECO:0000256" key="19">
    <source>
        <dbReference type="HAMAP-Rule" id="MF_00208"/>
    </source>
</evidence>
<dbReference type="NCBIfam" id="NF001124">
    <property type="entry name" value="PRK00139.1-2"/>
    <property type="match status" value="1"/>
</dbReference>
<evidence type="ECO:0000313" key="24">
    <source>
        <dbReference type="EMBL" id="AGB41709.1"/>
    </source>
</evidence>
<dbReference type="InterPro" id="IPR004101">
    <property type="entry name" value="Mur_ligase_C"/>
</dbReference>
<keyword evidence="11 19" id="KW-0961">Cell wall biogenesis/degradation</keyword>